<dbReference type="InterPro" id="IPR015955">
    <property type="entry name" value="Lactate_DH/Glyco_Ohase_4_C"/>
</dbReference>
<organism evidence="16 17">
    <name type="scientific">Synchytrium endobioticum</name>
    <dbReference type="NCBI Taxonomy" id="286115"/>
    <lineage>
        <taxon>Eukaryota</taxon>
        <taxon>Fungi</taxon>
        <taxon>Fungi incertae sedis</taxon>
        <taxon>Chytridiomycota</taxon>
        <taxon>Chytridiomycota incertae sedis</taxon>
        <taxon>Chytridiomycetes</taxon>
        <taxon>Synchytriales</taxon>
        <taxon>Synchytriaceae</taxon>
        <taxon>Synchytrium</taxon>
    </lineage>
</organism>
<dbReference type="PROSITE" id="PS50090">
    <property type="entry name" value="MYB_LIKE"/>
    <property type="match status" value="1"/>
</dbReference>
<dbReference type="PROSITE" id="PS51293">
    <property type="entry name" value="SANT"/>
    <property type="match status" value="1"/>
</dbReference>
<evidence type="ECO:0000259" key="12">
    <source>
        <dbReference type="PROSITE" id="PS50249"/>
    </source>
</evidence>
<dbReference type="InterPro" id="IPR022383">
    <property type="entry name" value="Lactate/malate_DH_C"/>
</dbReference>
<evidence type="ECO:0000256" key="3">
    <source>
        <dbReference type="ARBA" id="ARBA00012967"/>
    </source>
</evidence>
<dbReference type="Pfam" id="PF00056">
    <property type="entry name" value="Ldh_1_N"/>
    <property type="match status" value="1"/>
</dbReference>
<dbReference type="Pfam" id="PF04433">
    <property type="entry name" value="SWIRM"/>
    <property type="match status" value="1"/>
</dbReference>
<gene>
    <name evidence="16" type="ORF">SeMB42_g04468</name>
</gene>
<feature type="region of interest" description="Disordered" evidence="10">
    <location>
        <begin position="223"/>
        <end position="271"/>
    </location>
</feature>
<dbReference type="GO" id="GO:0008237">
    <property type="term" value="F:metallopeptidase activity"/>
    <property type="evidence" value="ECO:0007669"/>
    <property type="project" value="InterPro"/>
</dbReference>
<dbReference type="AlphaFoldDB" id="A0A507CY15"/>
<evidence type="ECO:0000313" key="16">
    <source>
        <dbReference type="EMBL" id="TPX44015.1"/>
    </source>
</evidence>
<feature type="domain" description="SWIRM" evidence="13">
    <location>
        <begin position="346"/>
        <end position="446"/>
    </location>
</feature>
<keyword evidence="4 9" id="KW-0560">Oxidoreductase</keyword>
<evidence type="ECO:0000256" key="9">
    <source>
        <dbReference type="RuleBase" id="RU000496"/>
    </source>
</evidence>
<dbReference type="GO" id="GO:0003677">
    <property type="term" value="F:DNA binding"/>
    <property type="evidence" value="ECO:0007669"/>
    <property type="project" value="UniProtKB-KW"/>
</dbReference>
<dbReference type="SMART" id="SM00717">
    <property type="entry name" value="SANT"/>
    <property type="match status" value="1"/>
</dbReference>
<feature type="region of interest" description="Disordered" evidence="10">
    <location>
        <begin position="1"/>
        <end position="69"/>
    </location>
</feature>
<evidence type="ECO:0000256" key="6">
    <source>
        <dbReference type="ARBA" id="ARBA00023125"/>
    </source>
</evidence>
<comment type="pathway">
    <text evidence="1 9">Fermentation; pyruvate fermentation to lactate; (S)-lactate from pyruvate: step 1/1.</text>
</comment>
<dbReference type="SUPFAM" id="SSF51735">
    <property type="entry name" value="NAD(P)-binding Rossmann-fold domains"/>
    <property type="match status" value="1"/>
</dbReference>
<dbReference type="InterPro" id="IPR001236">
    <property type="entry name" value="Lactate/malate_DH_N"/>
</dbReference>
<dbReference type="GO" id="GO:0010468">
    <property type="term" value="P:regulation of gene expression"/>
    <property type="evidence" value="ECO:0007669"/>
    <property type="project" value="UniProtKB-ARBA"/>
</dbReference>
<dbReference type="GO" id="GO:0004459">
    <property type="term" value="F:L-lactate dehydrogenase (NAD+) activity"/>
    <property type="evidence" value="ECO:0007669"/>
    <property type="project" value="UniProtKB-EC"/>
</dbReference>
<reference evidence="16 17" key="1">
    <citation type="journal article" date="2019" name="Sci. Rep.">
        <title>Comparative genomics of chytrid fungi reveal insights into the obligate biotrophic and pathogenic lifestyle of Synchytrium endobioticum.</title>
        <authorList>
            <person name="van de Vossenberg B.T.L.H."/>
            <person name="Warris S."/>
            <person name="Nguyen H.D.T."/>
            <person name="van Gent-Pelzer M.P.E."/>
            <person name="Joly D.L."/>
            <person name="van de Geest H.C."/>
            <person name="Bonants P.J.M."/>
            <person name="Smith D.S."/>
            <person name="Levesque C.A."/>
            <person name="van der Lee T.A.J."/>
        </authorList>
    </citation>
    <scope>NUCLEOTIDE SEQUENCE [LARGE SCALE GENOMIC DNA]</scope>
    <source>
        <strain evidence="16 17">MB42</strain>
    </source>
</reference>
<dbReference type="Proteomes" id="UP000317494">
    <property type="component" value="Unassembled WGS sequence"/>
</dbReference>
<accession>A0A507CY15</accession>
<proteinExistence type="inferred from homology"/>
<evidence type="ECO:0000259" key="14">
    <source>
        <dbReference type="PROSITE" id="PS51293"/>
    </source>
</evidence>
<feature type="domain" description="SANT" evidence="14">
    <location>
        <begin position="139"/>
        <end position="191"/>
    </location>
</feature>
<feature type="region of interest" description="Disordered" evidence="10">
    <location>
        <begin position="120"/>
        <end position="146"/>
    </location>
</feature>
<dbReference type="PANTHER" id="PTHR43128">
    <property type="entry name" value="L-2-HYDROXYCARBOXYLATE DEHYDROGENASE (NAD(P)(+))"/>
    <property type="match status" value="1"/>
</dbReference>
<dbReference type="Pfam" id="PF01398">
    <property type="entry name" value="JAB"/>
    <property type="match status" value="1"/>
</dbReference>
<dbReference type="InterPro" id="IPR017930">
    <property type="entry name" value="Myb_dom"/>
</dbReference>
<dbReference type="PANTHER" id="PTHR43128:SF16">
    <property type="entry name" value="L-LACTATE DEHYDROGENASE"/>
    <property type="match status" value="1"/>
</dbReference>
<dbReference type="PROSITE" id="PS50249">
    <property type="entry name" value="MPN"/>
    <property type="match status" value="1"/>
</dbReference>
<dbReference type="SUPFAM" id="SSF102712">
    <property type="entry name" value="JAB1/MPN domain"/>
    <property type="match status" value="1"/>
</dbReference>
<keyword evidence="6" id="KW-0238">DNA-binding</keyword>
<comment type="caution">
    <text evidence="16">The sequence shown here is derived from an EMBL/GenBank/DDBJ whole genome shotgun (WGS) entry which is preliminary data.</text>
</comment>
<dbReference type="VEuPathDB" id="FungiDB:SeMB42_g04468"/>
<dbReference type="Gene3D" id="3.40.50.720">
    <property type="entry name" value="NAD(P)-binding Rossmann-like Domain"/>
    <property type="match status" value="1"/>
</dbReference>
<dbReference type="InterPro" id="IPR011304">
    <property type="entry name" value="L-lactate_DH"/>
</dbReference>
<dbReference type="Pfam" id="PF02866">
    <property type="entry name" value="Ldh_1_C"/>
    <property type="match status" value="1"/>
</dbReference>
<dbReference type="PROSITE" id="PS00064">
    <property type="entry name" value="L_LDH"/>
    <property type="match status" value="1"/>
</dbReference>
<dbReference type="Gene3D" id="3.40.140.10">
    <property type="entry name" value="Cytidine Deaminase, domain 2"/>
    <property type="match status" value="1"/>
</dbReference>
<evidence type="ECO:0000256" key="1">
    <source>
        <dbReference type="ARBA" id="ARBA00004843"/>
    </source>
</evidence>
<feature type="domain" description="MPN" evidence="12">
    <location>
        <begin position="583"/>
        <end position="722"/>
    </location>
</feature>
<evidence type="ECO:0000259" key="15">
    <source>
        <dbReference type="PROSITE" id="PS51294"/>
    </source>
</evidence>
<dbReference type="InterPro" id="IPR037518">
    <property type="entry name" value="MPN"/>
</dbReference>
<feature type="domain" description="HTH myb-type" evidence="15">
    <location>
        <begin position="143"/>
        <end position="191"/>
    </location>
</feature>
<dbReference type="InterPro" id="IPR017884">
    <property type="entry name" value="SANT_dom"/>
</dbReference>
<dbReference type="InterPro" id="IPR036388">
    <property type="entry name" value="WH-like_DNA-bd_sf"/>
</dbReference>
<dbReference type="InterPro" id="IPR001005">
    <property type="entry name" value="SANT/Myb"/>
</dbReference>
<dbReference type="InterPro" id="IPR001557">
    <property type="entry name" value="L-lactate/malate_DH"/>
</dbReference>
<feature type="region of interest" description="Disordered" evidence="10">
    <location>
        <begin position="440"/>
        <end position="485"/>
    </location>
</feature>
<keyword evidence="7" id="KW-0539">Nucleus</keyword>
<dbReference type="CDD" id="cd00167">
    <property type="entry name" value="SANT"/>
    <property type="match status" value="1"/>
</dbReference>
<dbReference type="SUPFAM" id="SSF46689">
    <property type="entry name" value="Homeodomain-like"/>
    <property type="match status" value="2"/>
</dbReference>
<protein>
    <recommendedName>
        <fullName evidence="3 9">L-lactate dehydrogenase</fullName>
        <ecNumber evidence="3 9">1.1.1.27</ecNumber>
    </recommendedName>
</protein>
<feature type="compositionally biased region" description="Polar residues" evidence="10">
    <location>
        <begin position="25"/>
        <end position="50"/>
    </location>
</feature>
<dbReference type="SUPFAM" id="SSF56327">
    <property type="entry name" value="LDH C-terminal domain-like"/>
    <property type="match status" value="1"/>
</dbReference>
<dbReference type="InterPro" id="IPR000555">
    <property type="entry name" value="JAMM/MPN+_dom"/>
</dbReference>
<evidence type="ECO:0000256" key="4">
    <source>
        <dbReference type="ARBA" id="ARBA00023002"/>
    </source>
</evidence>
<evidence type="ECO:0000259" key="13">
    <source>
        <dbReference type="PROSITE" id="PS50934"/>
    </source>
</evidence>
<evidence type="ECO:0000256" key="2">
    <source>
        <dbReference type="ARBA" id="ARBA00006054"/>
    </source>
</evidence>
<keyword evidence="17" id="KW-1185">Reference proteome</keyword>
<evidence type="ECO:0000259" key="11">
    <source>
        <dbReference type="PROSITE" id="PS50090"/>
    </source>
</evidence>
<comment type="similarity">
    <text evidence="2">Belongs to the LDH/MDH superfamily. LDH family.</text>
</comment>
<dbReference type="Gene3D" id="1.10.10.60">
    <property type="entry name" value="Homeodomain-like"/>
    <property type="match status" value="1"/>
</dbReference>
<feature type="domain" description="Myb-like" evidence="11">
    <location>
        <begin position="143"/>
        <end position="187"/>
    </location>
</feature>
<evidence type="ECO:0000313" key="17">
    <source>
        <dbReference type="Proteomes" id="UP000317494"/>
    </source>
</evidence>
<dbReference type="InterPro" id="IPR018177">
    <property type="entry name" value="L-lactate_DH_AS"/>
</dbReference>
<feature type="region of interest" description="Disordered" evidence="10">
    <location>
        <begin position="284"/>
        <end position="315"/>
    </location>
</feature>
<evidence type="ECO:0000256" key="7">
    <source>
        <dbReference type="ARBA" id="ARBA00023242"/>
    </source>
</evidence>
<evidence type="ECO:0000256" key="8">
    <source>
        <dbReference type="ARBA" id="ARBA00049258"/>
    </source>
</evidence>
<dbReference type="STRING" id="286115.A0A507CY15"/>
<dbReference type="InterPro" id="IPR036291">
    <property type="entry name" value="NAD(P)-bd_dom_sf"/>
</dbReference>
<dbReference type="InterPro" id="IPR007526">
    <property type="entry name" value="SWIRM"/>
</dbReference>
<dbReference type="InterPro" id="IPR009057">
    <property type="entry name" value="Homeodomain-like_sf"/>
</dbReference>
<dbReference type="EC" id="1.1.1.27" evidence="3 9"/>
<dbReference type="Pfam" id="PF00249">
    <property type="entry name" value="Myb_DNA-binding"/>
    <property type="match status" value="1"/>
</dbReference>
<evidence type="ECO:0000256" key="10">
    <source>
        <dbReference type="SAM" id="MobiDB-lite"/>
    </source>
</evidence>
<dbReference type="PROSITE" id="PS51294">
    <property type="entry name" value="HTH_MYB"/>
    <property type="match status" value="1"/>
</dbReference>
<dbReference type="UniPathway" id="UPA00554">
    <property type="reaction ID" value="UER00611"/>
</dbReference>
<sequence length="1124" mass="122969">MTMIDDDIDILDIDDDSPPPPPARNTATQTGSAQNAKRKQPTSNRNTTRQPPKKKAKTGPIPSPEATFDVSEWLQQTWAGLADDVDDSSKSLIQSLLAQDQMDILHAAPRDVQLFRHASTSFDAKQKQKKRKSAPPTATHSTRWTEEEDEALKAAIKKHGFGSWTSISDVVKTRTPLQVKNHARHLASMGIIVGKSTRNKSTSSTDESTPPIINKLENLAGLGDSSSSCKSNSARNNTAAVTYNHKTRQKVKNEDEQDEEEDDEEIDIDLDDFNPELFVESPLSMSAASSTPLRVSPLSDAPSSSEPRQSSVASSNVPIVQLSSSTTPQPVSSHLHQVQLVQPPSNEIPPFPMTPETKTINVFESASLPEWFPPYARGLKTPDRYIRVRSGILSLWASNAERYLTKTCVRRELPNEGDVNAISRVHEFLSTYGWINKGLAKKRGSGGGNNKACPGDESDHETEDAGSGTMSKRKRRVRNHLGEWVDPGDLEGRTISHLGDRDDGSDEDSKYTNFTEERRLLARNARYFADSELEKYDSNLANRIRTRHSHRHHHANSEYDPFTLISFQTPCNGILPATSPQHISVSATVLMIMDIHAHLAHTEIIGLLGGSFRPETKTLEITDVIPCNSDSTDIQCEMDPISELHARTILAAKNLVVVGWYHSHPTFEPKPSVRDLENQGAYQTLFRHEDGSEPFVGAIVAPYMPSNASNVSVVTWMAVDERPANSTFRLPFVVNPTTVQSSRITDEDIIKVQQLVNDYKDRKDCVDLAAVYRQTASATCNGDTGVAVAPHVTKLDKVMESITSYFGCDGLDQAGLDHKRAIARGISVAVIGCGSVGASIAYACLLKRVSPLILLTDIDEAKCEAQVLDLQDCAFLSESKIRKGTFKEAGQSDVIIVTAGAKQRQGETRVELIDRNNTILRNVFAAMAPLNRNAVIIIVANPCDVLTYLARAISGLPESQVLGSGTMLDTARLRATLAGHLHVSETAIHAYVMGEHGDSQFVAWSTATVGNTPLLSFEEIKCLNLANVAEDVKNKAYKIIDAKGSTYYGIGGVAASLAESVVNDTRQIRPVSHFRPDMGVCISVPAVVGRAGVVRSLMPLISSEEKALLEKSAKQLRAVIDKYS</sequence>
<feature type="compositionally biased region" description="Acidic residues" evidence="10">
    <location>
        <begin position="255"/>
        <end position="271"/>
    </location>
</feature>
<dbReference type="Gene3D" id="1.10.10.10">
    <property type="entry name" value="Winged helix-like DNA-binding domain superfamily/Winged helix DNA-binding domain"/>
    <property type="match status" value="1"/>
</dbReference>
<evidence type="ECO:0000256" key="5">
    <source>
        <dbReference type="ARBA" id="ARBA00023027"/>
    </source>
</evidence>
<dbReference type="NCBIfam" id="TIGR01771">
    <property type="entry name" value="L-LDH-NAD"/>
    <property type="match status" value="1"/>
</dbReference>
<dbReference type="PROSITE" id="PS50934">
    <property type="entry name" value="SWIRM"/>
    <property type="match status" value="1"/>
</dbReference>
<keyword evidence="5 9" id="KW-0520">NAD</keyword>
<dbReference type="PRINTS" id="PR00086">
    <property type="entry name" value="LLDHDRGNASE"/>
</dbReference>
<dbReference type="EMBL" id="QEAN01000182">
    <property type="protein sequence ID" value="TPX44015.1"/>
    <property type="molecule type" value="Genomic_DNA"/>
</dbReference>
<feature type="compositionally biased region" description="Polar residues" evidence="10">
    <location>
        <begin position="301"/>
        <end position="315"/>
    </location>
</feature>
<dbReference type="SMART" id="SM00232">
    <property type="entry name" value="JAB_MPN"/>
    <property type="match status" value="1"/>
</dbReference>
<name>A0A507CY15_9FUNG</name>
<dbReference type="Gene3D" id="3.90.110.10">
    <property type="entry name" value="Lactate dehydrogenase/glycoside hydrolase, family 4, C-terminal"/>
    <property type="match status" value="1"/>
</dbReference>
<dbReference type="GO" id="GO:0006089">
    <property type="term" value="P:lactate metabolic process"/>
    <property type="evidence" value="ECO:0007669"/>
    <property type="project" value="TreeGrafter"/>
</dbReference>
<comment type="catalytic activity">
    <reaction evidence="8 9">
        <text>(S)-lactate + NAD(+) = pyruvate + NADH + H(+)</text>
        <dbReference type="Rhea" id="RHEA:23444"/>
        <dbReference type="ChEBI" id="CHEBI:15361"/>
        <dbReference type="ChEBI" id="CHEBI:15378"/>
        <dbReference type="ChEBI" id="CHEBI:16651"/>
        <dbReference type="ChEBI" id="CHEBI:57540"/>
        <dbReference type="ChEBI" id="CHEBI:57945"/>
        <dbReference type="EC" id="1.1.1.27"/>
    </reaction>
</comment>
<dbReference type="GO" id="GO:0005737">
    <property type="term" value="C:cytoplasm"/>
    <property type="evidence" value="ECO:0007669"/>
    <property type="project" value="InterPro"/>
</dbReference>
<feature type="compositionally biased region" description="Acidic residues" evidence="10">
    <location>
        <begin position="1"/>
        <end position="17"/>
    </location>
</feature>
<feature type="compositionally biased region" description="Polar residues" evidence="10">
    <location>
        <begin position="284"/>
        <end position="293"/>
    </location>
</feature>